<keyword evidence="2" id="KW-1185">Reference proteome</keyword>
<accession>A0A6A5Y0S3</accession>
<proteinExistence type="predicted"/>
<dbReference type="AlphaFoldDB" id="A0A6A5Y0S3"/>
<dbReference type="Proteomes" id="UP000799778">
    <property type="component" value="Unassembled WGS sequence"/>
</dbReference>
<dbReference type="EMBL" id="ML978068">
    <property type="protein sequence ID" value="KAF2018154.1"/>
    <property type="molecule type" value="Genomic_DNA"/>
</dbReference>
<sequence length="168" mass="18206">MRVFSGKTVISRTHARLHACMPVTQGVGLFTYVLRRCVYYYIFWGGAEAVCLGELGIGEVHVGGSRGGKALGDLEFGIGQGHEGGLFWVLAELRWIIVVGGGVCSTGRRRDADDQWIDVDAWRSDYSCAVGNVARSIQFIAMARDFLSGLYLIADVTCLMTCSSVAGM</sequence>
<evidence type="ECO:0000313" key="2">
    <source>
        <dbReference type="Proteomes" id="UP000799778"/>
    </source>
</evidence>
<evidence type="ECO:0000313" key="1">
    <source>
        <dbReference type="EMBL" id="KAF2018154.1"/>
    </source>
</evidence>
<dbReference type="GeneID" id="54278835"/>
<protein>
    <submittedName>
        <fullName evidence="1">Uncharacterized protein</fullName>
    </submittedName>
</protein>
<reference evidence="1" key="1">
    <citation type="journal article" date="2020" name="Stud. Mycol.">
        <title>101 Dothideomycetes genomes: a test case for predicting lifestyles and emergence of pathogens.</title>
        <authorList>
            <person name="Haridas S."/>
            <person name="Albert R."/>
            <person name="Binder M."/>
            <person name="Bloem J."/>
            <person name="Labutti K."/>
            <person name="Salamov A."/>
            <person name="Andreopoulos B."/>
            <person name="Baker S."/>
            <person name="Barry K."/>
            <person name="Bills G."/>
            <person name="Bluhm B."/>
            <person name="Cannon C."/>
            <person name="Castanera R."/>
            <person name="Culley D."/>
            <person name="Daum C."/>
            <person name="Ezra D."/>
            <person name="Gonzalez J."/>
            <person name="Henrissat B."/>
            <person name="Kuo A."/>
            <person name="Liang C."/>
            <person name="Lipzen A."/>
            <person name="Lutzoni F."/>
            <person name="Magnuson J."/>
            <person name="Mondo S."/>
            <person name="Nolan M."/>
            <person name="Ohm R."/>
            <person name="Pangilinan J."/>
            <person name="Park H.-J."/>
            <person name="Ramirez L."/>
            <person name="Alfaro M."/>
            <person name="Sun H."/>
            <person name="Tritt A."/>
            <person name="Yoshinaga Y."/>
            <person name="Zwiers L.-H."/>
            <person name="Turgeon B."/>
            <person name="Goodwin S."/>
            <person name="Spatafora J."/>
            <person name="Crous P."/>
            <person name="Grigoriev I."/>
        </authorList>
    </citation>
    <scope>NUCLEOTIDE SEQUENCE</scope>
    <source>
        <strain evidence="1">CBS 175.79</strain>
    </source>
</reference>
<gene>
    <name evidence="1" type="ORF">BU24DRAFT_166099</name>
</gene>
<name>A0A6A5Y0S3_9PLEO</name>
<organism evidence="1 2">
    <name type="scientific">Aaosphaeria arxii CBS 175.79</name>
    <dbReference type="NCBI Taxonomy" id="1450172"/>
    <lineage>
        <taxon>Eukaryota</taxon>
        <taxon>Fungi</taxon>
        <taxon>Dikarya</taxon>
        <taxon>Ascomycota</taxon>
        <taxon>Pezizomycotina</taxon>
        <taxon>Dothideomycetes</taxon>
        <taxon>Pleosporomycetidae</taxon>
        <taxon>Pleosporales</taxon>
        <taxon>Pleosporales incertae sedis</taxon>
        <taxon>Aaosphaeria</taxon>
    </lineage>
</organism>
<dbReference type="RefSeq" id="XP_033386493.1">
    <property type="nucleotide sequence ID" value="XM_033521438.1"/>
</dbReference>